<dbReference type="EMBL" id="CAJVPP010001852">
    <property type="protein sequence ID" value="CAG8575994.1"/>
    <property type="molecule type" value="Genomic_DNA"/>
</dbReference>
<sequence length="190" mass="22554">MNSNQFEQTRYYEQCVVEQEYDLCPDCDRPKTYKCDAEKEGVTSPIKDDENFGIYVALKSLNDSSNIYQDFLNEWKNYLQFMYSVSNHNSSFMIIYGITQDPKTLNYMIVLKEMKVGNLRSNLMIEKYNPNDKYGNLFHIATADDLVQKFKLLIKTYPYSNQRVPVPEHEHHIQNHSCYTSRQFEYSEIK</sequence>
<keyword evidence="2" id="KW-1185">Reference proteome</keyword>
<gene>
    <name evidence="1" type="ORF">FMOSSE_LOCUS7701</name>
</gene>
<dbReference type="AlphaFoldDB" id="A0A9N9G482"/>
<accession>A0A9N9G482</accession>
<organism evidence="1 2">
    <name type="scientific">Funneliformis mosseae</name>
    <name type="common">Endomycorrhizal fungus</name>
    <name type="synonym">Glomus mosseae</name>
    <dbReference type="NCBI Taxonomy" id="27381"/>
    <lineage>
        <taxon>Eukaryota</taxon>
        <taxon>Fungi</taxon>
        <taxon>Fungi incertae sedis</taxon>
        <taxon>Mucoromycota</taxon>
        <taxon>Glomeromycotina</taxon>
        <taxon>Glomeromycetes</taxon>
        <taxon>Glomerales</taxon>
        <taxon>Glomeraceae</taxon>
        <taxon>Funneliformis</taxon>
    </lineage>
</organism>
<proteinExistence type="predicted"/>
<evidence type="ECO:0000313" key="2">
    <source>
        <dbReference type="Proteomes" id="UP000789375"/>
    </source>
</evidence>
<reference evidence="1" key="1">
    <citation type="submission" date="2021-06" db="EMBL/GenBank/DDBJ databases">
        <authorList>
            <person name="Kallberg Y."/>
            <person name="Tangrot J."/>
            <person name="Rosling A."/>
        </authorList>
    </citation>
    <scope>NUCLEOTIDE SEQUENCE</scope>
    <source>
        <strain evidence="1">87-6 pot B 2015</strain>
    </source>
</reference>
<name>A0A9N9G482_FUNMO</name>
<comment type="caution">
    <text evidence="1">The sequence shown here is derived from an EMBL/GenBank/DDBJ whole genome shotgun (WGS) entry which is preliminary data.</text>
</comment>
<evidence type="ECO:0000313" key="1">
    <source>
        <dbReference type="EMBL" id="CAG8575994.1"/>
    </source>
</evidence>
<protein>
    <submittedName>
        <fullName evidence="1">14593_t:CDS:1</fullName>
    </submittedName>
</protein>
<dbReference type="Proteomes" id="UP000789375">
    <property type="component" value="Unassembled WGS sequence"/>
</dbReference>